<dbReference type="NCBIfam" id="TIGR01870">
    <property type="entry name" value="cas_TM1810_Csm2"/>
    <property type="match status" value="1"/>
</dbReference>
<comment type="function">
    <text evidence="1">This subunit may be involved in monitoring complementarity of crRNA and target RNA.</text>
</comment>
<keyword evidence="4" id="KW-0694">RNA-binding</keyword>
<reference evidence="7 8" key="1">
    <citation type="journal article" date="2023" name="Front. Microbiol.">
        <title>Phylogeography and host specificity of Pasteurellaceae pathogenic to sea-farmed fish in the north-east Atlantic.</title>
        <authorList>
            <person name="Gulla S."/>
            <person name="Colquhoun D.J."/>
            <person name="Olsen A.B."/>
            <person name="Spilsberg B."/>
            <person name="Lagesen K."/>
            <person name="Aakesson C.P."/>
            <person name="Strom S."/>
            <person name="Manji F."/>
            <person name="Birkbeck T.H."/>
            <person name="Nilsen H.K."/>
        </authorList>
    </citation>
    <scope>NUCLEOTIDE SEQUENCE [LARGE SCALE GENOMIC DNA]</scope>
    <source>
        <strain evidence="7 8">NVIB3131</strain>
    </source>
</reference>
<name>A0AAW8CJ94_9PAST</name>
<evidence type="ECO:0000256" key="1">
    <source>
        <dbReference type="ARBA" id="ARBA00003640"/>
    </source>
</evidence>
<keyword evidence="8" id="KW-1185">Reference proteome</keyword>
<keyword evidence="5" id="KW-0051">Antiviral defense</keyword>
<protein>
    <recommendedName>
        <fullName evidence="3">CRISPR system Cms protein Csm2</fullName>
    </recommendedName>
    <alternativeName>
        <fullName evidence="6">CRISPR type III A-associated protein Csm2</fullName>
    </alternativeName>
</protein>
<evidence type="ECO:0000256" key="5">
    <source>
        <dbReference type="ARBA" id="ARBA00023118"/>
    </source>
</evidence>
<evidence type="ECO:0000256" key="3">
    <source>
        <dbReference type="ARBA" id="ARBA00016118"/>
    </source>
</evidence>
<dbReference type="GO" id="GO:0003723">
    <property type="term" value="F:RNA binding"/>
    <property type="evidence" value="ECO:0007669"/>
    <property type="project" value="UniProtKB-KW"/>
</dbReference>
<accession>A0AAW8CJ94</accession>
<sequence length="136" mass="16072">MNTQEINLKKMSPDLLSDFAEKLAENLKKNKNTNKQTQIRKFYDELSMWNNKVQFSKDKQSEYEKNAIFIKMMKAKVAYAAARKSGGNYLVSEDFKNFFDELITQIEDCETLKNAKLFMEAVMGYCKYFEEKNKNR</sequence>
<comment type="caution">
    <text evidence="7">The sequence shown here is derived from an EMBL/GenBank/DDBJ whole genome shotgun (WGS) entry which is preliminary data.</text>
</comment>
<dbReference type="Pfam" id="PF03750">
    <property type="entry name" value="Csm2_III-A"/>
    <property type="match status" value="1"/>
</dbReference>
<dbReference type="InterPro" id="IPR010149">
    <property type="entry name" value="CRISPR-assoc_prot_Csm2_III-A"/>
</dbReference>
<evidence type="ECO:0000313" key="7">
    <source>
        <dbReference type="EMBL" id="MDP8149466.1"/>
    </source>
</evidence>
<evidence type="ECO:0000256" key="4">
    <source>
        <dbReference type="ARBA" id="ARBA00022884"/>
    </source>
</evidence>
<gene>
    <name evidence="7" type="primary">csm2</name>
    <name evidence="7" type="ORF">QJU57_10340</name>
</gene>
<dbReference type="GO" id="GO:0051607">
    <property type="term" value="P:defense response to virus"/>
    <property type="evidence" value="ECO:0007669"/>
    <property type="project" value="UniProtKB-KW"/>
</dbReference>
<comment type="similarity">
    <text evidence="2">Belongs to the CRISPR-associated Csm2 family.</text>
</comment>
<dbReference type="EMBL" id="JASAXT010000032">
    <property type="protein sequence ID" value="MDP8149466.1"/>
    <property type="molecule type" value="Genomic_DNA"/>
</dbReference>
<dbReference type="AlphaFoldDB" id="A0AAW8CJ94"/>
<dbReference type="Proteomes" id="UP001226020">
    <property type="component" value="Unassembled WGS sequence"/>
</dbReference>
<evidence type="ECO:0000256" key="6">
    <source>
        <dbReference type="ARBA" id="ARBA00031723"/>
    </source>
</evidence>
<evidence type="ECO:0000256" key="2">
    <source>
        <dbReference type="ARBA" id="ARBA00006896"/>
    </source>
</evidence>
<dbReference type="RefSeq" id="WP_306352439.1">
    <property type="nucleotide sequence ID" value="NZ_JASAWV010000033.1"/>
</dbReference>
<proteinExistence type="inferred from homology"/>
<organism evidence="7 8">
    <name type="scientific">Phocoenobacter atlanticus subsp. atlanticus</name>
    <dbReference type="NCBI Taxonomy" id="3061285"/>
    <lineage>
        <taxon>Bacteria</taxon>
        <taxon>Pseudomonadati</taxon>
        <taxon>Pseudomonadota</taxon>
        <taxon>Gammaproteobacteria</taxon>
        <taxon>Pasteurellales</taxon>
        <taxon>Pasteurellaceae</taxon>
        <taxon>Phocoenobacter</taxon>
        <taxon>Phocoenobacter atlanticus</taxon>
    </lineage>
</organism>
<evidence type="ECO:0000313" key="8">
    <source>
        <dbReference type="Proteomes" id="UP001226020"/>
    </source>
</evidence>